<organism evidence="1 2">
    <name type="scientific">Pseudomonas aeruginosa</name>
    <dbReference type="NCBI Taxonomy" id="287"/>
    <lineage>
        <taxon>Bacteria</taxon>
        <taxon>Pseudomonadati</taxon>
        <taxon>Pseudomonadota</taxon>
        <taxon>Gammaproteobacteria</taxon>
        <taxon>Pseudomonadales</taxon>
        <taxon>Pseudomonadaceae</taxon>
        <taxon>Pseudomonas</taxon>
    </lineage>
</organism>
<dbReference type="Gene3D" id="1.10.357.10">
    <property type="entry name" value="Tetracycline Repressor, domain 2"/>
    <property type="match status" value="1"/>
</dbReference>
<gene>
    <name evidence="1" type="ORF">DT376_40640</name>
</gene>
<accession>A0A367LW70</accession>
<comment type="caution">
    <text evidence="1">The sequence shown here is derived from an EMBL/GenBank/DDBJ whole genome shotgun (WGS) entry which is preliminary data.</text>
</comment>
<reference evidence="1 2" key="1">
    <citation type="submission" date="2018-07" db="EMBL/GenBank/DDBJ databases">
        <title>Mechanisms of high-level aminoglycoside resistance among Gram-negative pathogens in Brazil.</title>
        <authorList>
            <person name="Ballaben A.S."/>
            <person name="Darini A.L.C."/>
            <person name="Doi Y."/>
        </authorList>
    </citation>
    <scope>NUCLEOTIDE SEQUENCE [LARGE SCALE GENOMIC DNA]</scope>
    <source>
        <strain evidence="1 2">B2-305</strain>
    </source>
</reference>
<evidence type="ECO:0000313" key="2">
    <source>
        <dbReference type="Proteomes" id="UP000253594"/>
    </source>
</evidence>
<dbReference type="Proteomes" id="UP000253594">
    <property type="component" value="Unassembled WGS sequence"/>
</dbReference>
<dbReference type="EMBL" id="QORE01003210">
    <property type="protein sequence ID" value="RCI69308.1"/>
    <property type="molecule type" value="Genomic_DNA"/>
</dbReference>
<dbReference type="AlphaFoldDB" id="A0A367LW70"/>
<protein>
    <submittedName>
        <fullName evidence="1">TetR family transcriptional regulator</fullName>
    </submittedName>
</protein>
<sequence length="63" mass="7165">GELPARLDVELASIYLQSLWDGICGTLAWTERLRDDPWNRAERMFRAGLDSLRSSPYLLLADA</sequence>
<proteinExistence type="predicted"/>
<name>A0A367LW70_PSEAI</name>
<evidence type="ECO:0000313" key="1">
    <source>
        <dbReference type="EMBL" id="RCI69308.1"/>
    </source>
</evidence>
<feature type="non-terminal residue" evidence="1">
    <location>
        <position position="1"/>
    </location>
</feature>